<dbReference type="EMBL" id="LVZM01022859">
    <property type="protein sequence ID" value="OUC40438.1"/>
    <property type="molecule type" value="Genomic_DNA"/>
</dbReference>
<feature type="domain" description="Homeobox" evidence="8">
    <location>
        <begin position="27"/>
        <end position="87"/>
    </location>
</feature>
<evidence type="ECO:0000256" key="7">
    <source>
        <dbReference type="SAM" id="MobiDB-lite"/>
    </source>
</evidence>
<keyword evidence="3 5" id="KW-0371">Homeobox</keyword>
<dbReference type="InterPro" id="IPR017970">
    <property type="entry name" value="Homeobox_CS"/>
</dbReference>
<name>A0A1Y3EBB3_9BILA</name>
<evidence type="ECO:0000256" key="6">
    <source>
        <dbReference type="RuleBase" id="RU000682"/>
    </source>
</evidence>
<evidence type="ECO:0000313" key="10">
    <source>
        <dbReference type="Proteomes" id="UP000243006"/>
    </source>
</evidence>
<dbReference type="GO" id="GO:0045944">
    <property type="term" value="P:positive regulation of transcription by RNA polymerase II"/>
    <property type="evidence" value="ECO:0007669"/>
    <property type="project" value="UniProtKB-ARBA"/>
</dbReference>
<dbReference type="Pfam" id="PF00046">
    <property type="entry name" value="Homeodomain"/>
    <property type="match status" value="1"/>
</dbReference>
<accession>A0A1Y3EBB3</accession>
<dbReference type="InterPro" id="IPR000047">
    <property type="entry name" value="HTH_motif"/>
</dbReference>
<proteinExistence type="predicted"/>
<dbReference type="PRINTS" id="PR00031">
    <property type="entry name" value="HTHREPRESSR"/>
</dbReference>
<sequence length="230" mass="25751">MQKFSYYHHNHNVCEEIVSNFSESFSLVQKRTRTAYTNRQLVELEKEFHFSRYLSKPRRQELAESLSLSERQIKIWFQNRRMKMKKDERNRKSTAPAVLDLSSTPSTVVSPAARQKFDVAKLGLSPSPSVVFQTMMSAAYPAAAMASTTNHRRQSLDGNGGGGGPSSSALGHFFAYDGCYEKLSKVTTTTPNNNSHHNGKDFRNQTTTTTTTTTSAKLGLESMLLNNTPV</sequence>
<gene>
    <name evidence="9" type="ORF">D917_00714</name>
</gene>
<feature type="region of interest" description="Disordered" evidence="7">
    <location>
        <begin position="188"/>
        <end position="214"/>
    </location>
</feature>
<dbReference type="SUPFAM" id="SSF46689">
    <property type="entry name" value="Homeodomain-like"/>
    <property type="match status" value="1"/>
</dbReference>
<reference evidence="9 10" key="1">
    <citation type="submission" date="2015-04" db="EMBL/GenBank/DDBJ databases">
        <title>Draft genome of the roundworm Trichinella nativa.</title>
        <authorList>
            <person name="Mitreva M."/>
        </authorList>
    </citation>
    <scope>NUCLEOTIDE SEQUENCE [LARGE SCALE GENOMIC DNA]</scope>
    <source>
        <strain evidence="9 10">ISS45</strain>
    </source>
</reference>
<evidence type="ECO:0000256" key="4">
    <source>
        <dbReference type="ARBA" id="ARBA00023242"/>
    </source>
</evidence>
<dbReference type="PANTHER" id="PTHR45664">
    <property type="entry name" value="PROTEIN ZERKNUELLT 1-RELATED"/>
    <property type="match status" value="1"/>
</dbReference>
<evidence type="ECO:0000256" key="3">
    <source>
        <dbReference type="ARBA" id="ARBA00023155"/>
    </source>
</evidence>
<keyword evidence="2 5" id="KW-0238">DNA-binding</keyword>
<dbReference type="InterPro" id="IPR009057">
    <property type="entry name" value="Homeodomain-like_sf"/>
</dbReference>
<dbReference type="PROSITE" id="PS50071">
    <property type="entry name" value="HOMEOBOX_2"/>
    <property type="match status" value="1"/>
</dbReference>
<dbReference type="GO" id="GO:0000981">
    <property type="term" value="F:DNA-binding transcription factor activity, RNA polymerase II-specific"/>
    <property type="evidence" value="ECO:0007669"/>
    <property type="project" value="InterPro"/>
</dbReference>
<evidence type="ECO:0000259" key="8">
    <source>
        <dbReference type="PROSITE" id="PS50071"/>
    </source>
</evidence>
<evidence type="ECO:0000256" key="1">
    <source>
        <dbReference type="ARBA" id="ARBA00004123"/>
    </source>
</evidence>
<dbReference type="GO" id="GO:0000978">
    <property type="term" value="F:RNA polymerase II cis-regulatory region sequence-specific DNA binding"/>
    <property type="evidence" value="ECO:0007669"/>
    <property type="project" value="TreeGrafter"/>
</dbReference>
<evidence type="ECO:0000256" key="5">
    <source>
        <dbReference type="PROSITE-ProRule" id="PRU00108"/>
    </source>
</evidence>
<dbReference type="InterPro" id="IPR020479">
    <property type="entry name" value="HD_metazoa"/>
</dbReference>
<dbReference type="AlphaFoldDB" id="A0A1Y3EBB3"/>
<dbReference type="GO" id="GO:0005634">
    <property type="term" value="C:nucleus"/>
    <property type="evidence" value="ECO:0007669"/>
    <property type="project" value="UniProtKB-SubCell"/>
</dbReference>
<dbReference type="Gene3D" id="1.10.10.60">
    <property type="entry name" value="Homeodomain-like"/>
    <property type="match status" value="1"/>
</dbReference>
<dbReference type="CDD" id="cd00086">
    <property type="entry name" value="homeodomain"/>
    <property type="match status" value="1"/>
</dbReference>
<dbReference type="PRINTS" id="PR00024">
    <property type="entry name" value="HOMEOBOX"/>
</dbReference>
<feature type="DNA-binding region" description="Homeobox" evidence="5">
    <location>
        <begin position="29"/>
        <end position="88"/>
    </location>
</feature>
<dbReference type="PANTHER" id="PTHR45664:SF12">
    <property type="entry name" value="PANCREAS_DUODENUM HOMEOBOX PROTEIN 1"/>
    <property type="match status" value="1"/>
</dbReference>
<dbReference type="PROSITE" id="PS00027">
    <property type="entry name" value="HOMEOBOX_1"/>
    <property type="match status" value="1"/>
</dbReference>
<dbReference type="InterPro" id="IPR001356">
    <property type="entry name" value="HD"/>
</dbReference>
<protein>
    <submittedName>
        <fullName evidence="9">Homeobox domain protein</fullName>
    </submittedName>
</protein>
<comment type="caution">
    <text evidence="9">The sequence shown here is derived from an EMBL/GenBank/DDBJ whole genome shotgun (WGS) entry which is preliminary data.</text>
</comment>
<evidence type="ECO:0000313" key="9">
    <source>
        <dbReference type="EMBL" id="OUC40438.1"/>
    </source>
</evidence>
<dbReference type="Proteomes" id="UP000243006">
    <property type="component" value="Unassembled WGS sequence"/>
</dbReference>
<evidence type="ECO:0000256" key="2">
    <source>
        <dbReference type="ARBA" id="ARBA00023125"/>
    </source>
</evidence>
<keyword evidence="4 5" id="KW-0539">Nucleus</keyword>
<dbReference type="SMART" id="SM00389">
    <property type="entry name" value="HOX"/>
    <property type="match status" value="1"/>
</dbReference>
<organism evidence="9 10">
    <name type="scientific">Trichinella nativa</name>
    <dbReference type="NCBI Taxonomy" id="6335"/>
    <lineage>
        <taxon>Eukaryota</taxon>
        <taxon>Metazoa</taxon>
        <taxon>Ecdysozoa</taxon>
        <taxon>Nematoda</taxon>
        <taxon>Enoplea</taxon>
        <taxon>Dorylaimia</taxon>
        <taxon>Trichinellida</taxon>
        <taxon>Trichinellidae</taxon>
        <taxon>Trichinella</taxon>
    </lineage>
</organism>
<comment type="subcellular location">
    <subcellularLocation>
        <location evidence="1 5 6">Nucleus</location>
    </subcellularLocation>
</comment>